<dbReference type="InterPro" id="IPR055222">
    <property type="entry name" value="PRISE-like_Rossmann-fold"/>
</dbReference>
<sequence>MKPRVVSQMSSPQHTNPNPQGHHAVVFGCSGINGWALINQLLTNYPAPGTFSRVTAVANRAFTPEEAQWPTDDRLQIVSGVDLLVGDDAALEKTLAEKIASVDTISHVYYAAYRASDVPAEECRLNKEMLRAAVQTLETLSPKLSFVTLITGTKAYGVYLLDKFPFRNQIPLREDLPRVPAEYAKDLFYYHEVDLLQELCIGKSWSWCEVRPDVIVGLAPFGNANCMAQTMGIYLSLYRTLEGPHARVPFPGNNKTWSLQSTDSNQDIIARFCIHASLQPRERVHTRAFNIADNARPVAWSERWPILASYFGLEGVEPEEGSLHPTEYIDRNWEKVVALCREREGVKEEVIYRSMHNTGARMGSLRLMDFDRPFDLGRAREIGFTEEMDTRTSWFRAFERVRKAGIML</sequence>
<organism evidence="3 4">
    <name type="scientific">Aspergillus brasiliensis</name>
    <dbReference type="NCBI Taxonomy" id="319629"/>
    <lineage>
        <taxon>Eukaryota</taxon>
        <taxon>Fungi</taxon>
        <taxon>Dikarya</taxon>
        <taxon>Ascomycota</taxon>
        <taxon>Pezizomycotina</taxon>
        <taxon>Eurotiomycetes</taxon>
        <taxon>Eurotiomycetidae</taxon>
        <taxon>Eurotiales</taxon>
        <taxon>Aspergillaceae</taxon>
        <taxon>Aspergillus</taxon>
        <taxon>Aspergillus subgen. Circumdati</taxon>
    </lineage>
</organism>
<name>A0A9W5YRV7_9EURO</name>
<accession>A0A9W5YRV7</accession>
<protein>
    <recommendedName>
        <fullName evidence="2">PRISE-like Rossmann-fold domain-containing protein</fullName>
    </recommendedName>
</protein>
<dbReference type="AlphaFoldDB" id="A0A9W5YRV7"/>
<dbReference type="PANTHER" id="PTHR32487">
    <property type="entry name" value="3-OXO-DELTA(4,5)-STEROID 5-BETA-REDUCTASE"/>
    <property type="match status" value="1"/>
</dbReference>
<gene>
    <name evidence="3" type="ORF">AbraCBS73388_007843</name>
</gene>
<evidence type="ECO:0000313" key="4">
    <source>
        <dbReference type="Proteomes" id="UP001143548"/>
    </source>
</evidence>
<proteinExistence type="predicted"/>
<dbReference type="PANTHER" id="PTHR32487:SF8">
    <property type="entry name" value="NAD-DEPENDENT EPIMERASE_DEHYDRATASE DOMAIN-CONTAINING PROTEIN"/>
    <property type="match status" value="1"/>
</dbReference>
<dbReference type="SUPFAM" id="SSF51735">
    <property type="entry name" value="NAD(P)-binding Rossmann-fold domains"/>
    <property type="match status" value="1"/>
</dbReference>
<comment type="caution">
    <text evidence="3">The sequence shown here is derived from an EMBL/GenBank/DDBJ whole genome shotgun (WGS) entry which is preliminary data.</text>
</comment>
<dbReference type="Proteomes" id="UP001143548">
    <property type="component" value="Unassembled WGS sequence"/>
</dbReference>
<feature type="domain" description="PRISE-like Rossmann-fold" evidence="2">
    <location>
        <begin position="24"/>
        <end position="407"/>
    </location>
</feature>
<dbReference type="Gene3D" id="3.40.50.720">
    <property type="entry name" value="NAD(P)-binding Rossmann-like Domain"/>
    <property type="match status" value="1"/>
</dbReference>
<evidence type="ECO:0000256" key="1">
    <source>
        <dbReference type="SAM" id="MobiDB-lite"/>
    </source>
</evidence>
<dbReference type="CDD" id="cd08948">
    <property type="entry name" value="5beta-POR_like_SDR_a"/>
    <property type="match status" value="1"/>
</dbReference>
<evidence type="ECO:0000313" key="3">
    <source>
        <dbReference type="EMBL" id="GKZ21917.1"/>
    </source>
</evidence>
<evidence type="ECO:0000259" key="2">
    <source>
        <dbReference type="Pfam" id="PF22917"/>
    </source>
</evidence>
<reference evidence="3" key="1">
    <citation type="submission" date="2022-07" db="EMBL/GenBank/DDBJ databases">
        <title>Taxonomy of Aspergillus series Nigri: significant species reduction supported by multi-species coalescent approaches.</title>
        <authorList>
            <person name="Bian C."/>
            <person name="Kusuya Y."/>
            <person name="Sklenar F."/>
            <person name="D'hooge E."/>
            <person name="Yaguchi T."/>
            <person name="Takahashi H."/>
            <person name="Hubka V."/>
        </authorList>
    </citation>
    <scope>NUCLEOTIDE SEQUENCE</scope>
    <source>
        <strain evidence="3">CBS 733.88</strain>
    </source>
</reference>
<dbReference type="Pfam" id="PF22917">
    <property type="entry name" value="PRISE"/>
    <property type="match status" value="1"/>
</dbReference>
<feature type="region of interest" description="Disordered" evidence="1">
    <location>
        <begin position="1"/>
        <end position="22"/>
    </location>
</feature>
<feature type="compositionally biased region" description="Polar residues" evidence="1">
    <location>
        <begin position="7"/>
        <end position="19"/>
    </location>
</feature>
<dbReference type="InterPro" id="IPR036291">
    <property type="entry name" value="NAD(P)-bd_dom_sf"/>
</dbReference>
<dbReference type="EMBL" id="BROQ01000045">
    <property type="protein sequence ID" value="GKZ21917.1"/>
    <property type="molecule type" value="Genomic_DNA"/>
</dbReference>
<dbReference type="PROSITE" id="PS51257">
    <property type="entry name" value="PROKAR_LIPOPROTEIN"/>
    <property type="match status" value="1"/>
</dbReference>